<dbReference type="InterPro" id="IPR039420">
    <property type="entry name" value="WalR-like"/>
</dbReference>
<dbReference type="PANTHER" id="PTHR48111">
    <property type="entry name" value="REGULATOR OF RPOS"/>
    <property type="match status" value="1"/>
</dbReference>
<feature type="domain" description="Response regulatory" evidence="4">
    <location>
        <begin position="20"/>
        <end position="133"/>
    </location>
</feature>
<name>A0A2D0AXS3_9ACTN</name>
<dbReference type="GO" id="GO:0005829">
    <property type="term" value="C:cytosol"/>
    <property type="evidence" value="ECO:0007669"/>
    <property type="project" value="TreeGrafter"/>
</dbReference>
<dbReference type="Pfam" id="PF00486">
    <property type="entry name" value="Trans_reg_C"/>
    <property type="match status" value="1"/>
</dbReference>
<evidence type="ECO:0000256" key="1">
    <source>
        <dbReference type="ARBA" id="ARBA00023125"/>
    </source>
</evidence>
<dbReference type="OrthoDB" id="5177151at2"/>
<evidence type="ECO:0000259" key="4">
    <source>
        <dbReference type="PROSITE" id="PS50110"/>
    </source>
</evidence>
<reference evidence="6 7" key="1">
    <citation type="submission" date="2017-03" db="EMBL/GenBank/DDBJ databases">
        <title>Whole genome sequence of Micromonospora wenchangensis, isolated from mangrove soil.</title>
        <authorList>
            <person name="Yang H."/>
        </authorList>
    </citation>
    <scope>NUCLEOTIDE SEQUENCE [LARGE SCALE GENOMIC DNA]</scope>
    <source>
        <strain evidence="6 7">CCTCC AA 2012002</strain>
    </source>
</reference>
<proteinExistence type="predicted"/>
<dbReference type="InterPro" id="IPR011006">
    <property type="entry name" value="CheY-like_superfamily"/>
</dbReference>
<comment type="caution">
    <text evidence="6">The sequence shown here is derived from an EMBL/GenBank/DDBJ whole genome shotgun (WGS) entry which is preliminary data.</text>
</comment>
<keyword evidence="7" id="KW-1185">Reference proteome</keyword>
<keyword evidence="2" id="KW-0597">Phosphoprotein</keyword>
<dbReference type="PANTHER" id="PTHR48111:SF28">
    <property type="entry name" value="TRANSCRIPTIONAL REGULATORY PROTEIN TCRX-RELATED"/>
    <property type="match status" value="1"/>
</dbReference>
<feature type="DNA-binding region" description="OmpR/PhoB-type" evidence="3">
    <location>
        <begin position="146"/>
        <end position="239"/>
    </location>
</feature>
<accession>A0A2D0AXS3</accession>
<dbReference type="CDD" id="cd00383">
    <property type="entry name" value="trans_reg_C"/>
    <property type="match status" value="1"/>
</dbReference>
<gene>
    <name evidence="6" type="ORF">B5D80_04625</name>
</gene>
<dbReference type="InterPro" id="IPR001789">
    <property type="entry name" value="Sig_transdc_resp-reg_receiver"/>
</dbReference>
<dbReference type="GO" id="GO:0000156">
    <property type="term" value="F:phosphorelay response regulator activity"/>
    <property type="evidence" value="ECO:0007669"/>
    <property type="project" value="TreeGrafter"/>
</dbReference>
<evidence type="ECO:0008006" key="8">
    <source>
        <dbReference type="Google" id="ProtNLM"/>
    </source>
</evidence>
<dbReference type="Gene3D" id="1.10.10.10">
    <property type="entry name" value="Winged helix-like DNA-binding domain superfamily/Winged helix DNA-binding domain"/>
    <property type="match status" value="1"/>
</dbReference>
<feature type="modified residue" description="4-aspartylphosphate" evidence="2">
    <location>
        <position position="69"/>
    </location>
</feature>
<dbReference type="SMART" id="SM00448">
    <property type="entry name" value="REC"/>
    <property type="match status" value="1"/>
</dbReference>
<dbReference type="PROSITE" id="PS50110">
    <property type="entry name" value="RESPONSE_REGULATORY"/>
    <property type="match status" value="1"/>
</dbReference>
<protein>
    <recommendedName>
        <fullName evidence="8">DNA-binding response regulator</fullName>
    </recommendedName>
</protein>
<sequence>MSTTGPTALLHSGRPGMPARVLVVDDEAHIVEVLAATLTFAGFDVRAARSSAEARQVAAEYRPQVALLDVLLPDGSGFDLCDSLREVHPELGVLFVTARDAVGDRLTGLGLADGYITKPFSVAEVIARLNVLLRRLAARRSDHPVDPVLRVGDLEVAVQSHRVSRRGDDVELTPTEFRVLTYLMSRPGLVVSKQHLLSEVWGHQFGDVTAVEKVISQLRRKIGPGLLHTVRGFGYTARDGAP</sequence>
<dbReference type="SMART" id="SM00862">
    <property type="entry name" value="Trans_reg_C"/>
    <property type="match status" value="1"/>
</dbReference>
<evidence type="ECO:0000313" key="6">
    <source>
        <dbReference type="EMBL" id="OWV11574.1"/>
    </source>
</evidence>
<dbReference type="AlphaFoldDB" id="A0A2D0AXS3"/>
<dbReference type="RefSeq" id="WP_088642495.1">
    <property type="nucleotide sequence ID" value="NZ_JBFAMK010000005.1"/>
</dbReference>
<evidence type="ECO:0000256" key="3">
    <source>
        <dbReference type="PROSITE-ProRule" id="PRU01091"/>
    </source>
</evidence>
<dbReference type="SUPFAM" id="SSF52172">
    <property type="entry name" value="CheY-like"/>
    <property type="match status" value="1"/>
</dbReference>
<dbReference type="Pfam" id="PF00072">
    <property type="entry name" value="Response_reg"/>
    <property type="match status" value="1"/>
</dbReference>
<dbReference type="GO" id="GO:0006355">
    <property type="term" value="P:regulation of DNA-templated transcription"/>
    <property type="evidence" value="ECO:0007669"/>
    <property type="project" value="InterPro"/>
</dbReference>
<dbReference type="Proteomes" id="UP000197174">
    <property type="component" value="Unassembled WGS sequence"/>
</dbReference>
<dbReference type="InterPro" id="IPR036388">
    <property type="entry name" value="WH-like_DNA-bd_sf"/>
</dbReference>
<dbReference type="EMBL" id="MZMV01000005">
    <property type="protein sequence ID" value="OWV11574.1"/>
    <property type="molecule type" value="Genomic_DNA"/>
</dbReference>
<evidence type="ECO:0000313" key="7">
    <source>
        <dbReference type="Proteomes" id="UP000197174"/>
    </source>
</evidence>
<dbReference type="GO" id="GO:0000976">
    <property type="term" value="F:transcription cis-regulatory region binding"/>
    <property type="evidence" value="ECO:0007669"/>
    <property type="project" value="TreeGrafter"/>
</dbReference>
<evidence type="ECO:0000256" key="2">
    <source>
        <dbReference type="PROSITE-ProRule" id="PRU00169"/>
    </source>
</evidence>
<dbReference type="PROSITE" id="PS51755">
    <property type="entry name" value="OMPR_PHOB"/>
    <property type="match status" value="1"/>
</dbReference>
<dbReference type="GO" id="GO:0032993">
    <property type="term" value="C:protein-DNA complex"/>
    <property type="evidence" value="ECO:0007669"/>
    <property type="project" value="TreeGrafter"/>
</dbReference>
<feature type="domain" description="OmpR/PhoB-type" evidence="5">
    <location>
        <begin position="146"/>
        <end position="239"/>
    </location>
</feature>
<evidence type="ECO:0000259" key="5">
    <source>
        <dbReference type="PROSITE" id="PS51755"/>
    </source>
</evidence>
<keyword evidence="1 3" id="KW-0238">DNA-binding</keyword>
<dbReference type="InterPro" id="IPR001867">
    <property type="entry name" value="OmpR/PhoB-type_DNA-bd"/>
</dbReference>
<dbReference type="Gene3D" id="3.40.50.2300">
    <property type="match status" value="1"/>
</dbReference>
<organism evidence="6 7">
    <name type="scientific">Micromonospora wenchangensis</name>
    <dbReference type="NCBI Taxonomy" id="1185415"/>
    <lineage>
        <taxon>Bacteria</taxon>
        <taxon>Bacillati</taxon>
        <taxon>Actinomycetota</taxon>
        <taxon>Actinomycetes</taxon>
        <taxon>Micromonosporales</taxon>
        <taxon>Micromonosporaceae</taxon>
        <taxon>Micromonospora</taxon>
    </lineage>
</organism>